<accession>A0A396S273</accession>
<gene>
    <name evidence="2" type="ORF">C2846_00915</name>
</gene>
<sequence length="343" mass="37771">MTGRPLLALLAASAVLYTGGLGAFERAPELTLEHALAVDGMARGNLSGLARCGDRLLAVSDREDSRLYQLEPGDRVWQAEPENFTRPEQNPSMLPVPLLAGAWLRGLRGQALDFEGISCDAEGNRYLLSESLLGILKLPPPGEDGPVAGVWLELAEELYSEGESRGLWQQINALAEGIAVAGDGKTLWLAAERQSRGLVRLELQDGRWQCPLAGCVLLAERRYLPPEPFGPGVLNREVMALDFAGLSLWQGRLWTLERNEHQVCRRHPLSGQRERCWSFAATLLSVPYVYPKASFGLAEAIHVDEQGILIGLDNNALARADGDTRPWLFHFSLPDDWQQGYGR</sequence>
<dbReference type="Proteomes" id="UP000265745">
    <property type="component" value="Unassembled WGS sequence"/>
</dbReference>
<feature type="domain" description="Phytase-like" evidence="1">
    <location>
        <begin position="44"/>
        <end position="194"/>
    </location>
</feature>
<dbReference type="SUPFAM" id="SSF50956">
    <property type="entry name" value="Thermostable phytase (3-phytase)"/>
    <property type="match status" value="1"/>
</dbReference>
<evidence type="ECO:0000313" key="3">
    <source>
        <dbReference type="Proteomes" id="UP000265745"/>
    </source>
</evidence>
<evidence type="ECO:0000313" key="2">
    <source>
        <dbReference type="EMBL" id="RHW23000.1"/>
    </source>
</evidence>
<proteinExistence type="predicted"/>
<dbReference type="OrthoDB" id="6195379at2"/>
<dbReference type="RefSeq" id="WP_119700480.1">
    <property type="nucleotide sequence ID" value="NZ_QJSA01000001.1"/>
</dbReference>
<evidence type="ECO:0000259" key="1">
    <source>
        <dbReference type="Pfam" id="PF13449"/>
    </source>
</evidence>
<comment type="caution">
    <text evidence="2">The sequence shown here is derived from an EMBL/GenBank/DDBJ whole genome shotgun (WGS) entry which is preliminary data.</text>
</comment>
<protein>
    <submittedName>
        <fullName evidence="2">DNA topoisomerase IV</fullName>
    </submittedName>
</protein>
<organism evidence="2 3">
    <name type="scientific">Pseudomonas jilinensis</name>
    <dbReference type="NCBI Taxonomy" id="2078689"/>
    <lineage>
        <taxon>Bacteria</taxon>
        <taxon>Pseudomonadati</taxon>
        <taxon>Pseudomonadota</taxon>
        <taxon>Gammaproteobacteria</taxon>
        <taxon>Pseudomonadales</taxon>
        <taxon>Pseudomonadaceae</taxon>
        <taxon>Pseudomonas</taxon>
    </lineage>
</organism>
<dbReference type="EMBL" id="QJSA01000001">
    <property type="protein sequence ID" value="RHW23000.1"/>
    <property type="molecule type" value="Genomic_DNA"/>
</dbReference>
<keyword evidence="2" id="KW-0413">Isomerase</keyword>
<keyword evidence="3" id="KW-1185">Reference proteome</keyword>
<dbReference type="InterPro" id="IPR027372">
    <property type="entry name" value="Phytase-like_dom"/>
</dbReference>
<name>A0A396S273_9PSED</name>
<dbReference type="Pfam" id="PF13449">
    <property type="entry name" value="Phytase-like"/>
    <property type="match status" value="1"/>
</dbReference>
<reference evidence="2 3" key="1">
    <citation type="submission" date="2018-06" db="EMBL/GenBank/DDBJ databases">
        <title>Pseudomonas jilinensis sp. nov., isolated from the production water of Jilin Oilfield in China.</title>
        <authorList>
            <person name="Wang J."/>
        </authorList>
    </citation>
    <scope>NUCLEOTIDE SEQUENCE [LARGE SCALE GENOMIC DNA]</scope>
    <source>
        <strain evidence="2 3">JS15-10A1</strain>
    </source>
</reference>
<dbReference type="AlphaFoldDB" id="A0A396S273"/>
<dbReference type="GO" id="GO:0016853">
    <property type="term" value="F:isomerase activity"/>
    <property type="evidence" value="ECO:0007669"/>
    <property type="project" value="UniProtKB-KW"/>
</dbReference>